<comment type="caution">
    <text evidence="8">The sequence shown here is derived from an EMBL/GenBank/DDBJ whole genome shotgun (WGS) entry which is preliminary data.</text>
</comment>
<comment type="cofactor">
    <cofactor evidence="6">
        <name>Mg(2+)</name>
        <dbReference type="ChEBI" id="CHEBI:18420"/>
    </cofactor>
</comment>
<dbReference type="GO" id="GO:0004540">
    <property type="term" value="F:RNA nuclease activity"/>
    <property type="evidence" value="ECO:0007669"/>
    <property type="project" value="InterPro"/>
</dbReference>
<dbReference type="Gene3D" id="3.40.50.1010">
    <property type="entry name" value="5'-nuclease"/>
    <property type="match status" value="1"/>
</dbReference>
<keyword evidence="9" id="KW-1185">Reference proteome</keyword>
<evidence type="ECO:0000259" key="7">
    <source>
        <dbReference type="Pfam" id="PF01850"/>
    </source>
</evidence>
<keyword evidence="5 6" id="KW-0460">Magnesium</keyword>
<evidence type="ECO:0000313" key="9">
    <source>
        <dbReference type="Proteomes" id="UP000294947"/>
    </source>
</evidence>
<keyword evidence="4 6" id="KW-0378">Hydrolase</keyword>
<dbReference type="InterPro" id="IPR022907">
    <property type="entry name" value="VapC_family"/>
</dbReference>
<evidence type="ECO:0000256" key="6">
    <source>
        <dbReference type="HAMAP-Rule" id="MF_00265"/>
    </source>
</evidence>
<dbReference type="GO" id="GO:0090729">
    <property type="term" value="F:toxin activity"/>
    <property type="evidence" value="ECO:0007669"/>
    <property type="project" value="UniProtKB-KW"/>
</dbReference>
<evidence type="ECO:0000256" key="2">
    <source>
        <dbReference type="ARBA" id="ARBA00022722"/>
    </source>
</evidence>
<feature type="domain" description="PIN" evidence="7">
    <location>
        <begin position="7"/>
        <end position="122"/>
    </location>
</feature>
<dbReference type="InterPro" id="IPR002716">
    <property type="entry name" value="PIN_dom"/>
</dbReference>
<evidence type="ECO:0000313" key="8">
    <source>
        <dbReference type="EMBL" id="TDD51941.1"/>
    </source>
</evidence>
<dbReference type="Proteomes" id="UP000294947">
    <property type="component" value="Unassembled WGS sequence"/>
</dbReference>
<accession>A0A4R4Z1T6</accession>
<comment type="function">
    <text evidence="6">Toxic component of a toxin-antitoxin (TA) system. An RNase.</text>
</comment>
<dbReference type="Pfam" id="PF01850">
    <property type="entry name" value="PIN"/>
    <property type="match status" value="1"/>
</dbReference>
<dbReference type="RefSeq" id="WP_132484767.1">
    <property type="nucleotide sequence ID" value="NZ_SMKW01000014.1"/>
</dbReference>
<feature type="binding site" evidence="6">
    <location>
        <position position="9"/>
    </location>
    <ligand>
        <name>Mg(2+)</name>
        <dbReference type="ChEBI" id="CHEBI:18420"/>
    </ligand>
</feature>
<evidence type="ECO:0000256" key="4">
    <source>
        <dbReference type="ARBA" id="ARBA00022801"/>
    </source>
</evidence>
<dbReference type="HAMAP" id="MF_00265">
    <property type="entry name" value="VapC_Nob1"/>
    <property type="match status" value="1"/>
</dbReference>
<keyword evidence="6" id="KW-0800">Toxin</keyword>
<sequence>MTAELTFIDTNILVYAHIVHDGDLRATQSRQLLEELWATETGVLSTQVLQEFYSVATRKTKLSRETARQVVAKYAEWDPVRTDPLLIVLAGKLEEDHTVAFYDALIVEAALRAGATKLLSEDMQHGRRFGNLLIENPFRS</sequence>
<comment type="similarity">
    <text evidence="6">Belongs to the PINc/VapC protein family.</text>
</comment>
<dbReference type="CDD" id="cd18692">
    <property type="entry name" value="PIN_VapC-like"/>
    <property type="match status" value="1"/>
</dbReference>
<evidence type="ECO:0000256" key="5">
    <source>
        <dbReference type="ARBA" id="ARBA00022842"/>
    </source>
</evidence>
<keyword evidence="2 6" id="KW-0540">Nuclease</keyword>
<dbReference type="GO" id="GO:0000287">
    <property type="term" value="F:magnesium ion binding"/>
    <property type="evidence" value="ECO:0007669"/>
    <property type="project" value="UniProtKB-UniRule"/>
</dbReference>
<keyword evidence="1 6" id="KW-1277">Toxin-antitoxin system</keyword>
<gene>
    <name evidence="6" type="primary">vapC</name>
    <name evidence="8" type="ORF">E1288_13255</name>
</gene>
<evidence type="ECO:0000256" key="1">
    <source>
        <dbReference type="ARBA" id="ARBA00022649"/>
    </source>
</evidence>
<dbReference type="OrthoDB" id="9792015at2"/>
<evidence type="ECO:0000256" key="3">
    <source>
        <dbReference type="ARBA" id="ARBA00022723"/>
    </source>
</evidence>
<dbReference type="SUPFAM" id="SSF88723">
    <property type="entry name" value="PIN domain-like"/>
    <property type="match status" value="1"/>
</dbReference>
<proteinExistence type="inferred from homology"/>
<feature type="binding site" evidence="6">
    <location>
        <position position="103"/>
    </location>
    <ligand>
        <name>Mg(2+)</name>
        <dbReference type="ChEBI" id="CHEBI:18420"/>
    </ligand>
</feature>
<keyword evidence="3 6" id="KW-0479">Metal-binding</keyword>
<organism evidence="8 9">
    <name type="scientific">Saccharopolyspora elongata</name>
    <dbReference type="NCBI Taxonomy" id="2530387"/>
    <lineage>
        <taxon>Bacteria</taxon>
        <taxon>Bacillati</taxon>
        <taxon>Actinomycetota</taxon>
        <taxon>Actinomycetes</taxon>
        <taxon>Pseudonocardiales</taxon>
        <taxon>Pseudonocardiaceae</taxon>
        <taxon>Saccharopolyspora</taxon>
    </lineage>
</organism>
<name>A0A4R4Z1T6_9PSEU</name>
<dbReference type="AlphaFoldDB" id="A0A4R4Z1T6"/>
<reference evidence="8 9" key="1">
    <citation type="submission" date="2019-03" db="EMBL/GenBank/DDBJ databases">
        <title>Draft genome sequences of novel Actinobacteria.</title>
        <authorList>
            <person name="Sahin N."/>
            <person name="Ay H."/>
            <person name="Saygin H."/>
        </authorList>
    </citation>
    <scope>NUCLEOTIDE SEQUENCE [LARGE SCALE GENOMIC DNA]</scope>
    <source>
        <strain evidence="8 9">7K502</strain>
    </source>
</reference>
<protein>
    <recommendedName>
        <fullName evidence="6">Ribonuclease VapC</fullName>
        <shortName evidence="6">RNase VapC</shortName>
        <ecNumber evidence="6">3.1.-.-</ecNumber>
    </recommendedName>
    <alternativeName>
        <fullName evidence="6">Toxin VapC</fullName>
    </alternativeName>
</protein>
<dbReference type="InterPro" id="IPR029060">
    <property type="entry name" value="PIN-like_dom_sf"/>
</dbReference>
<dbReference type="GO" id="GO:0016787">
    <property type="term" value="F:hydrolase activity"/>
    <property type="evidence" value="ECO:0007669"/>
    <property type="project" value="UniProtKB-KW"/>
</dbReference>
<dbReference type="EMBL" id="SMKW01000014">
    <property type="protein sequence ID" value="TDD51941.1"/>
    <property type="molecule type" value="Genomic_DNA"/>
</dbReference>
<dbReference type="EC" id="3.1.-.-" evidence="6"/>